<dbReference type="Gene3D" id="3.10.20.90">
    <property type="entry name" value="Phosphatidylinositol 3-kinase Catalytic Subunit, Chain A, domain 1"/>
    <property type="match status" value="1"/>
</dbReference>
<proteinExistence type="predicted"/>
<dbReference type="InterPro" id="IPR018979">
    <property type="entry name" value="FERM_N"/>
</dbReference>
<keyword evidence="3" id="KW-1185">Reference proteome</keyword>
<feature type="domain" description="FERM" evidence="1">
    <location>
        <begin position="3"/>
        <end position="155"/>
    </location>
</feature>
<reference evidence="2 3" key="1">
    <citation type="submission" date="2015-07" db="EMBL/GenBank/DDBJ databases">
        <title>The genome of Melipona quadrifasciata.</title>
        <authorList>
            <person name="Pan H."/>
            <person name="Kapheim K."/>
        </authorList>
    </citation>
    <scope>NUCLEOTIDE SEQUENCE [LARGE SCALE GENOMIC DNA]</scope>
    <source>
        <strain evidence="2">0111107301</strain>
        <tissue evidence="2">Whole body</tissue>
    </source>
</reference>
<evidence type="ECO:0000313" key="3">
    <source>
        <dbReference type="Proteomes" id="UP000053105"/>
    </source>
</evidence>
<evidence type="ECO:0000313" key="2">
    <source>
        <dbReference type="EMBL" id="KOX77584.1"/>
    </source>
</evidence>
<dbReference type="PANTHER" id="PTHR23281">
    <property type="entry name" value="MERLIN/MOESIN/EZRIN/RADIXIN"/>
    <property type="match status" value="1"/>
</dbReference>
<dbReference type="AlphaFoldDB" id="A0A0N0BIE4"/>
<dbReference type="Proteomes" id="UP000053105">
    <property type="component" value="Unassembled WGS sequence"/>
</dbReference>
<feature type="non-terminal residue" evidence="2">
    <location>
        <position position="1"/>
    </location>
</feature>
<dbReference type="EMBL" id="KQ435729">
    <property type="protein sequence ID" value="KOX77584.1"/>
    <property type="molecule type" value="Genomic_DNA"/>
</dbReference>
<gene>
    <name evidence="2" type="ORF">WN51_09248</name>
</gene>
<dbReference type="InterPro" id="IPR011174">
    <property type="entry name" value="ERM"/>
</dbReference>
<sequence>AKMNVRVTTMDAELEFAIQQTTTGKQLFDQVVKTIGLREVWFFGLQYTDNKGDLTWIKLYKKPENAITRVVKKEVKKKVRKLRGRSDSDTDDDEFEDDLVRDGKRDLLFSRSESLRCENKARVSDREKRWLVCKYLEQAALFSSDLFCTRMIPSA</sequence>
<accession>A0A0N0BIE4</accession>
<evidence type="ECO:0000259" key="1">
    <source>
        <dbReference type="PROSITE" id="PS50057"/>
    </source>
</evidence>
<dbReference type="FunFam" id="3.10.20.90:FF:000013">
    <property type="entry name" value="radixin isoform X1"/>
    <property type="match status" value="1"/>
</dbReference>
<organism evidence="2 3">
    <name type="scientific">Melipona quadrifasciata</name>
    <dbReference type="NCBI Taxonomy" id="166423"/>
    <lineage>
        <taxon>Eukaryota</taxon>
        <taxon>Metazoa</taxon>
        <taxon>Ecdysozoa</taxon>
        <taxon>Arthropoda</taxon>
        <taxon>Hexapoda</taxon>
        <taxon>Insecta</taxon>
        <taxon>Pterygota</taxon>
        <taxon>Neoptera</taxon>
        <taxon>Endopterygota</taxon>
        <taxon>Hymenoptera</taxon>
        <taxon>Apocrita</taxon>
        <taxon>Aculeata</taxon>
        <taxon>Apoidea</taxon>
        <taxon>Anthophila</taxon>
        <taxon>Apidae</taxon>
        <taxon>Melipona</taxon>
    </lineage>
</organism>
<dbReference type="STRING" id="166423.A0A0N0BIE4"/>
<dbReference type="InterPro" id="IPR000299">
    <property type="entry name" value="FERM_domain"/>
</dbReference>
<dbReference type="OrthoDB" id="6018897at2759"/>
<dbReference type="SUPFAM" id="SSF54236">
    <property type="entry name" value="Ubiquitin-like"/>
    <property type="match status" value="1"/>
</dbReference>
<dbReference type="PROSITE" id="PS50057">
    <property type="entry name" value="FERM_3"/>
    <property type="match status" value="1"/>
</dbReference>
<protein>
    <submittedName>
        <fullName evidence="2">Moesin/ezrin/radixin like protein 1</fullName>
    </submittedName>
</protein>
<dbReference type="GO" id="GO:0003779">
    <property type="term" value="F:actin binding"/>
    <property type="evidence" value="ECO:0007669"/>
    <property type="project" value="InterPro"/>
</dbReference>
<name>A0A0N0BIE4_9HYME</name>
<dbReference type="Pfam" id="PF09379">
    <property type="entry name" value="FERM_N"/>
    <property type="match status" value="1"/>
</dbReference>
<dbReference type="InterPro" id="IPR029071">
    <property type="entry name" value="Ubiquitin-like_domsf"/>
</dbReference>